<keyword evidence="1" id="KW-0472">Membrane</keyword>
<evidence type="ECO:0000313" key="3">
    <source>
        <dbReference type="EMBL" id="KST66084.1"/>
    </source>
</evidence>
<keyword evidence="1" id="KW-0812">Transmembrane</keyword>
<comment type="caution">
    <text evidence="2">The sequence shown here is derived from an EMBL/GenBank/DDBJ whole genome shotgun (WGS) entry which is preliminary data.</text>
</comment>
<dbReference type="EMBL" id="LMTZ01000107">
    <property type="protein sequence ID" value="KST65528.1"/>
    <property type="molecule type" value="Genomic_DNA"/>
</dbReference>
<dbReference type="OrthoDB" id="573186at2"/>
<dbReference type="AlphaFoldDB" id="A0A0V7ZM50"/>
<feature type="transmembrane region" description="Helical" evidence="1">
    <location>
        <begin position="115"/>
        <end position="133"/>
    </location>
</feature>
<protein>
    <submittedName>
        <fullName evidence="2">Uncharacterized protein</fullName>
    </submittedName>
</protein>
<dbReference type="EMBL" id="LMTZ01000100">
    <property type="protein sequence ID" value="KST66084.1"/>
    <property type="molecule type" value="Genomic_DNA"/>
</dbReference>
<feature type="transmembrane region" description="Helical" evidence="1">
    <location>
        <begin position="57"/>
        <end position="74"/>
    </location>
</feature>
<proteinExistence type="predicted"/>
<evidence type="ECO:0000313" key="2">
    <source>
        <dbReference type="EMBL" id="KST65528.1"/>
    </source>
</evidence>
<name>A0A0V7ZM50_9CYAN</name>
<gene>
    <name evidence="3" type="ORF">BC008_24215</name>
    <name evidence="2" type="ORF">BC008_42140</name>
</gene>
<feature type="transmembrane region" description="Helical" evidence="1">
    <location>
        <begin position="86"/>
        <end position="103"/>
    </location>
</feature>
<reference evidence="2 4" key="1">
    <citation type="journal article" date="2015" name="Genome Announc.">
        <title>Draft Genome of the Euendolithic (true boring) Cyanobacterium Mastigocoleus testarum strain BC008.</title>
        <authorList>
            <person name="Guida B.S."/>
            <person name="Garcia-Pichel F."/>
        </authorList>
    </citation>
    <scope>NUCLEOTIDE SEQUENCE [LARGE SCALE GENOMIC DNA]</scope>
    <source>
        <strain evidence="2 4">BC008</strain>
    </source>
</reference>
<dbReference type="RefSeq" id="WP_027844512.1">
    <property type="nucleotide sequence ID" value="NZ_LMTZ01000100.1"/>
</dbReference>
<sequence length="138" mass="15162">MSRRITTTQYQSALPAKQIDTYFDKVIKYIPADIVGAWVAVNGLIKGADITEVSKNIVLWTAFVIGIVITALWTHKQTQEPKKVTAITQIVISTGAFIVWVYASGGPFTTAHLYNPTYGSILLIFYSLIVALINPTEG</sequence>
<evidence type="ECO:0000313" key="4">
    <source>
        <dbReference type="Proteomes" id="UP000053372"/>
    </source>
</evidence>
<evidence type="ECO:0000256" key="1">
    <source>
        <dbReference type="SAM" id="Phobius"/>
    </source>
</evidence>
<accession>A0A0V7ZM50</accession>
<keyword evidence="4" id="KW-1185">Reference proteome</keyword>
<organism evidence="2 4">
    <name type="scientific">Mastigocoleus testarum BC008</name>
    <dbReference type="NCBI Taxonomy" id="371196"/>
    <lineage>
        <taxon>Bacteria</taxon>
        <taxon>Bacillati</taxon>
        <taxon>Cyanobacteriota</taxon>
        <taxon>Cyanophyceae</taxon>
        <taxon>Nostocales</taxon>
        <taxon>Hapalosiphonaceae</taxon>
        <taxon>Mastigocoleus</taxon>
    </lineage>
</organism>
<keyword evidence="1" id="KW-1133">Transmembrane helix</keyword>
<dbReference type="Proteomes" id="UP000053372">
    <property type="component" value="Unassembled WGS sequence"/>
</dbReference>